<dbReference type="GO" id="GO:0008195">
    <property type="term" value="F:phosphatidate phosphatase activity"/>
    <property type="evidence" value="ECO:0007669"/>
    <property type="project" value="InterPro"/>
</dbReference>
<proteinExistence type="predicted"/>
<dbReference type="EMBL" id="FOXH01000001">
    <property type="protein sequence ID" value="SFP02112.1"/>
    <property type="molecule type" value="Genomic_DNA"/>
</dbReference>
<evidence type="ECO:0000259" key="1">
    <source>
        <dbReference type="Pfam" id="PF09949"/>
    </source>
</evidence>
<dbReference type="InterPro" id="IPR019236">
    <property type="entry name" value="APP1_cat"/>
</dbReference>
<reference evidence="2 3" key="1">
    <citation type="submission" date="2016-10" db="EMBL/GenBank/DDBJ databases">
        <authorList>
            <person name="de Groot N.N."/>
        </authorList>
    </citation>
    <scope>NUCLEOTIDE SEQUENCE [LARGE SCALE GENOMIC DNA]</scope>
    <source>
        <strain evidence="3">E92,LMG 26720,CCM 7988</strain>
    </source>
</reference>
<gene>
    <name evidence="2" type="ORF">SAMN04515674_10113</name>
</gene>
<sequence>MRWLRLSRSLQVKVYHGYGHTKSMVVYGHVISLGPSPRKKYTNRLWINLFALIRLFIVRPVKYVNVRLKWEGKVIQSRTDKAGFFKLEWSAGTKVAFGWHKIKVEMTDDKGNVLSTGAGSIFIPHSTQFGFISDIDDTFLISHSSDLWKRLYVLFTKNALSRMPFEGVVEHYRLLAHAHTPKEEPNPFFYVSSSEWNLYDYILKFTVVRELPPGVFLLSPLKRFSELLKTGQNRHSGKFMRISRILKAFPKQKFILLGDSSQQDPYIYASIIDHFPGRIHAVYIRDVHHKNQSKVEEVLLNLESKGVTCCFFRHSYEAIIHSRNIGLIE</sequence>
<feature type="domain" description="Phosphatidate phosphatase APP1 catalytic" evidence="1">
    <location>
        <begin position="129"/>
        <end position="286"/>
    </location>
</feature>
<name>A0A1I5LY01_9BACT</name>
<evidence type="ECO:0000313" key="3">
    <source>
        <dbReference type="Proteomes" id="UP000199306"/>
    </source>
</evidence>
<evidence type="ECO:0000313" key="2">
    <source>
        <dbReference type="EMBL" id="SFP02112.1"/>
    </source>
</evidence>
<dbReference type="Pfam" id="PF09949">
    <property type="entry name" value="APP1_cat"/>
    <property type="match status" value="1"/>
</dbReference>
<dbReference type="InterPro" id="IPR052935">
    <property type="entry name" value="Mg2+_PAP"/>
</dbReference>
<dbReference type="OrthoDB" id="9789875at2"/>
<accession>A0A1I5LY01</accession>
<dbReference type="STRING" id="1079859.SAMN04515674_10113"/>
<dbReference type="PANTHER" id="PTHR28208:SF3">
    <property type="entry name" value="PHOSPHATIDATE PHOSPHATASE APP1"/>
    <property type="match status" value="1"/>
</dbReference>
<dbReference type="PANTHER" id="PTHR28208">
    <property type="entry name" value="PHOSPHATIDATE PHOSPHATASE APP1"/>
    <property type="match status" value="1"/>
</dbReference>
<dbReference type="AlphaFoldDB" id="A0A1I5LY01"/>
<organism evidence="2 3">
    <name type="scientific">Pseudarcicella hirudinis</name>
    <dbReference type="NCBI Taxonomy" id="1079859"/>
    <lineage>
        <taxon>Bacteria</taxon>
        <taxon>Pseudomonadati</taxon>
        <taxon>Bacteroidota</taxon>
        <taxon>Cytophagia</taxon>
        <taxon>Cytophagales</taxon>
        <taxon>Flectobacillaceae</taxon>
        <taxon>Pseudarcicella</taxon>
    </lineage>
</organism>
<keyword evidence="3" id="KW-1185">Reference proteome</keyword>
<protein>
    <submittedName>
        <fullName evidence="2">Phosphatidate phosphatase APP1</fullName>
    </submittedName>
</protein>
<dbReference type="Proteomes" id="UP000199306">
    <property type="component" value="Unassembled WGS sequence"/>
</dbReference>